<comment type="subcellular location">
    <subcellularLocation>
        <location evidence="1">Bacterial flagellum basal body</location>
    </subcellularLocation>
    <subcellularLocation>
        <location evidence="2">Cell membrane</location>
        <topology evidence="2">Peripheral membrane protein</topology>
    </subcellularLocation>
</comment>
<dbReference type="Gene3D" id="3.40.1550.10">
    <property type="entry name" value="CheC-like"/>
    <property type="match status" value="1"/>
</dbReference>
<keyword evidence="12" id="KW-0282">Flagellum</keyword>
<keyword evidence="6" id="KW-0145">Chemotaxis</keyword>
<comment type="similarity">
    <text evidence="3">Belongs to the FliM family.</text>
</comment>
<keyword evidence="12" id="KW-0969">Cilium</keyword>
<dbReference type="Proteomes" id="UP000184088">
    <property type="component" value="Unassembled WGS sequence"/>
</dbReference>
<evidence type="ECO:0000256" key="7">
    <source>
        <dbReference type="ARBA" id="ARBA00022779"/>
    </source>
</evidence>
<evidence type="ECO:0000256" key="2">
    <source>
        <dbReference type="ARBA" id="ARBA00004202"/>
    </source>
</evidence>
<accession>A0A1M4XM99</accession>
<dbReference type="OrthoDB" id="9806941at2"/>
<dbReference type="SUPFAM" id="SSF103039">
    <property type="entry name" value="CheC-like"/>
    <property type="match status" value="1"/>
</dbReference>
<dbReference type="InterPro" id="IPR028976">
    <property type="entry name" value="CheC-like_sf"/>
</dbReference>
<dbReference type="GO" id="GO:0005886">
    <property type="term" value="C:plasma membrane"/>
    <property type="evidence" value="ECO:0007669"/>
    <property type="project" value="UniProtKB-SubCell"/>
</dbReference>
<dbReference type="GO" id="GO:0050918">
    <property type="term" value="P:positive chemotaxis"/>
    <property type="evidence" value="ECO:0007669"/>
    <property type="project" value="TreeGrafter"/>
</dbReference>
<evidence type="ECO:0000256" key="10">
    <source>
        <dbReference type="NCBIfam" id="TIGR01397"/>
    </source>
</evidence>
<keyword evidence="5" id="KW-1003">Cell membrane</keyword>
<dbReference type="AlphaFoldDB" id="A0A1M4XM99"/>
<evidence type="ECO:0000256" key="8">
    <source>
        <dbReference type="ARBA" id="ARBA00023136"/>
    </source>
</evidence>
<keyword evidence="12" id="KW-0966">Cell projection</keyword>
<dbReference type="PANTHER" id="PTHR30034:SF6">
    <property type="entry name" value="YOP PROTEINS TRANSLOCATION PROTEIN Q"/>
    <property type="match status" value="1"/>
</dbReference>
<evidence type="ECO:0000256" key="5">
    <source>
        <dbReference type="ARBA" id="ARBA00022475"/>
    </source>
</evidence>
<keyword evidence="9" id="KW-0975">Bacterial flagellum</keyword>
<name>A0A1M4XM99_9THEO</name>
<organism evidence="12 13">
    <name type="scientific">Caldanaerobius fijiensis DSM 17918</name>
    <dbReference type="NCBI Taxonomy" id="1121256"/>
    <lineage>
        <taxon>Bacteria</taxon>
        <taxon>Bacillati</taxon>
        <taxon>Bacillota</taxon>
        <taxon>Clostridia</taxon>
        <taxon>Thermoanaerobacterales</taxon>
        <taxon>Thermoanaerobacteraceae</taxon>
        <taxon>Caldanaerobius</taxon>
    </lineage>
</organism>
<dbReference type="PRINTS" id="PR00955">
    <property type="entry name" value="FLGMOTORFLIM"/>
</dbReference>
<dbReference type="GO" id="GO:0003774">
    <property type="term" value="F:cytoskeletal motor activity"/>
    <property type="evidence" value="ECO:0007669"/>
    <property type="project" value="InterPro"/>
</dbReference>
<evidence type="ECO:0000256" key="6">
    <source>
        <dbReference type="ARBA" id="ARBA00022500"/>
    </source>
</evidence>
<evidence type="ECO:0000256" key="9">
    <source>
        <dbReference type="ARBA" id="ARBA00023143"/>
    </source>
</evidence>
<proteinExistence type="inferred from homology"/>
<evidence type="ECO:0000313" key="13">
    <source>
        <dbReference type="Proteomes" id="UP000184088"/>
    </source>
</evidence>
<dbReference type="InterPro" id="IPR036429">
    <property type="entry name" value="SpoA-like_sf"/>
</dbReference>
<dbReference type="STRING" id="1121256.SAMN02746089_01051"/>
<evidence type="ECO:0000256" key="1">
    <source>
        <dbReference type="ARBA" id="ARBA00004117"/>
    </source>
</evidence>
<dbReference type="PIRSF" id="PIRSF002888">
    <property type="entry name" value="FliM"/>
    <property type="match status" value="1"/>
</dbReference>
<dbReference type="GO" id="GO:0009425">
    <property type="term" value="C:bacterial-type flagellum basal body"/>
    <property type="evidence" value="ECO:0007669"/>
    <property type="project" value="UniProtKB-SubCell"/>
</dbReference>
<reference evidence="12 13" key="1">
    <citation type="submission" date="2016-11" db="EMBL/GenBank/DDBJ databases">
        <authorList>
            <person name="Jaros S."/>
            <person name="Januszkiewicz K."/>
            <person name="Wedrychowicz H."/>
        </authorList>
    </citation>
    <scope>NUCLEOTIDE SEQUENCE [LARGE SCALE GENOMIC DNA]</scope>
    <source>
        <strain evidence="12 13">DSM 17918</strain>
    </source>
</reference>
<dbReference type="EMBL" id="FQVH01000008">
    <property type="protein sequence ID" value="SHE94526.1"/>
    <property type="molecule type" value="Genomic_DNA"/>
</dbReference>
<dbReference type="RefSeq" id="WP_073342351.1">
    <property type="nucleotide sequence ID" value="NZ_FQVH01000008.1"/>
</dbReference>
<dbReference type="GO" id="GO:0071978">
    <property type="term" value="P:bacterial-type flagellum-dependent swarming motility"/>
    <property type="evidence" value="ECO:0007669"/>
    <property type="project" value="TreeGrafter"/>
</dbReference>
<keyword evidence="7" id="KW-0283">Flagellar rotation</keyword>
<dbReference type="InterPro" id="IPR001689">
    <property type="entry name" value="Flag_FliM"/>
</dbReference>
<evidence type="ECO:0000313" key="12">
    <source>
        <dbReference type="EMBL" id="SHE94526.1"/>
    </source>
</evidence>
<dbReference type="SUPFAM" id="SSF101801">
    <property type="entry name" value="Surface presentation of antigens (SPOA)"/>
    <property type="match status" value="1"/>
</dbReference>
<dbReference type="CDD" id="cd17908">
    <property type="entry name" value="FliM"/>
    <property type="match status" value="1"/>
</dbReference>
<dbReference type="InterPro" id="IPR001543">
    <property type="entry name" value="FliN-like_C"/>
</dbReference>
<evidence type="ECO:0000256" key="3">
    <source>
        <dbReference type="ARBA" id="ARBA00011049"/>
    </source>
</evidence>
<dbReference type="PANTHER" id="PTHR30034">
    <property type="entry name" value="FLAGELLAR MOTOR SWITCH PROTEIN FLIM"/>
    <property type="match status" value="1"/>
</dbReference>
<dbReference type="Gene3D" id="2.30.330.10">
    <property type="entry name" value="SpoA-like"/>
    <property type="match status" value="1"/>
</dbReference>
<dbReference type="Pfam" id="PF01052">
    <property type="entry name" value="FliMN_C"/>
    <property type="match status" value="1"/>
</dbReference>
<sequence>MAEILSQSEIDELLNALKSGELDINEAKNIQREHALKVYDFRRPNKLSKEQLRTIGFIFENFSRSLSTFLSGYLRTNVEMEVNTPEQITYYEFIAAVSNVALFAIIDFAPLKGSIIMQVYNDTVYTMVDRILGGNGEGSVIERDFSEIELALMRKVINRILIILDDAWQVMVDVKSKVERIETNAQFIQIVSHNEVVVVVPINVRIGKKEGFINFCIPYVVIEPIVPKLTAKSWFSGSSEVADQWVVEKIENRIKKAYIDIRAILGSTHISVSDFIDLGVGDVIRLDNRANDDIIIMVDGKPKFRARPGLHKKKLAVKITGIIEGGEDDGR</sequence>
<feature type="domain" description="Flagellar motor switch protein FliN-like C-terminal" evidence="11">
    <location>
        <begin position="253"/>
        <end position="323"/>
    </location>
</feature>
<keyword evidence="13" id="KW-1185">Reference proteome</keyword>
<keyword evidence="8" id="KW-0472">Membrane</keyword>
<dbReference type="NCBIfam" id="TIGR01397">
    <property type="entry name" value="fliM_switch"/>
    <property type="match status" value="1"/>
</dbReference>
<protein>
    <recommendedName>
        <fullName evidence="4 10">Flagellar motor switch protein FliM</fullName>
    </recommendedName>
</protein>
<evidence type="ECO:0000256" key="4">
    <source>
        <dbReference type="ARBA" id="ARBA00021898"/>
    </source>
</evidence>
<dbReference type="Pfam" id="PF02154">
    <property type="entry name" value="FliM"/>
    <property type="match status" value="1"/>
</dbReference>
<evidence type="ECO:0000259" key="11">
    <source>
        <dbReference type="Pfam" id="PF01052"/>
    </source>
</evidence>
<gene>
    <name evidence="12" type="ORF">SAMN02746089_01051</name>
</gene>